<proteinExistence type="predicted"/>
<organism evidence="1 2">
    <name type="scientific">Mugilogobius chulae</name>
    <name type="common">yellowstripe goby</name>
    <dbReference type="NCBI Taxonomy" id="88201"/>
    <lineage>
        <taxon>Eukaryota</taxon>
        <taxon>Metazoa</taxon>
        <taxon>Chordata</taxon>
        <taxon>Craniata</taxon>
        <taxon>Vertebrata</taxon>
        <taxon>Euteleostomi</taxon>
        <taxon>Actinopterygii</taxon>
        <taxon>Neopterygii</taxon>
        <taxon>Teleostei</taxon>
        <taxon>Neoteleostei</taxon>
        <taxon>Acanthomorphata</taxon>
        <taxon>Gobiaria</taxon>
        <taxon>Gobiiformes</taxon>
        <taxon>Gobioidei</taxon>
        <taxon>Gobiidae</taxon>
        <taxon>Gobionellinae</taxon>
        <taxon>Mugilogobius</taxon>
    </lineage>
</organism>
<sequence>MAKGSREIPNISPNKPRPAYLADVPEYLLRVKALLPKKRRRRGVHGGRLVRLKSWLVLSPELLDPANIPQDYAACYRRFLARRKLAPAVIAATWLQPVCGPWDNPMPVRLRRSGLRDLGGVNPANLGH</sequence>
<dbReference type="EMBL" id="JBBPFD010000034">
    <property type="protein sequence ID" value="KAK7880964.1"/>
    <property type="molecule type" value="Genomic_DNA"/>
</dbReference>
<gene>
    <name evidence="1" type="ORF">WMY93_032418</name>
</gene>
<comment type="caution">
    <text evidence="1">The sequence shown here is derived from an EMBL/GenBank/DDBJ whole genome shotgun (WGS) entry which is preliminary data.</text>
</comment>
<protein>
    <submittedName>
        <fullName evidence="1">Uncharacterized protein</fullName>
    </submittedName>
</protein>
<evidence type="ECO:0000313" key="1">
    <source>
        <dbReference type="EMBL" id="KAK7880964.1"/>
    </source>
</evidence>
<dbReference type="Proteomes" id="UP001460270">
    <property type="component" value="Unassembled WGS sequence"/>
</dbReference>
<reference evidence="2" key="1">
    <citation type="submission" date="2024-04" db="EMBL/GenBank/DDBJ databases">
        <title>Salinicola lusitanus LLJ914,a marine bacterium isolated from the Okinawa Trough.</title>
        <authorList>
            <person name="Li J."/>
        </authorList>
    </citation>
    <scope>NUCLEOTIDE SEQUENCE [LARGE SCALE GENOMIC DNA]</scope>
</reference>
<keyword evidence="2" id="KW-1185">Reference proteome</keyword>
<dbReference type="AlphaFoldDB" id="A0AAW0MP33"/>
<accession>A0AAW0MP33</accession>
<evidence type="ECO:0000313" key="2">
    <source>
        <dbReference type="Proteomes" id="UP001460270"/>
    </source>
</evidence>
<name>A0AAW0MP33_9GOBI</name>